<organism evidence="2 3">
    <name type="scientific">Salinimicrobium profundisediminis</name>
    <dbReference type="NCBI Taxonomy" id="2994553"/>
    <lineage>
        <taxon>Bacteria</taxon>
        <taxon>Pseudomonadati</taxon>
        <taxon>Bacteroidota</taxon>
        <taxon>Flavobacteriia</taxon>
        <taxon>Flavobacteriales</taxon>
        <taxon>Flavobacteriaceae</taxon>
        <taxon>Salinimicrobium</taxon>
    </lineage>
</organism>
<feature type="region of interest" description="Disordered" evidence="1">
    <location>
        <begin position="1"/>
        <end position="28"/>
    </location>
</feature>
<dbReference type="EMBL" id="JAPJDA010000014">
    <property type="protein sequence ID" value="MCX2838470.1"/>
    <property type="molecule type" value="Genomic_DNA"/>
</dbReference>
<name>A0A9X3CZY0_9FLAO</name>
<evidence type="ECO:0000313" key="3">
    <source>
        <dbReference type="Proteomes" id="UP001148482"/>
    </source>
</evidence>
<reference evidence="2" key="1">
    <citation type="submission" date="2022-11" db="EMBL/GenBank/DDBJ databases">
        <title>Salinimicrobium profundisediminis sp. nov., isolated from deep-sea sediment of the Mariana Trench.</title>
        <authorList>
            <person name="Fu H."/>
        </authorList>
    </citation>
    <scope>NUCLEOTIDE SEQUENCE</scope>
    <source>
        <strain evidence="2">MT39</strain>
    </source>
</reference>
<evidence type="ECO:0000256" key="1">
    <source>
        <dbReference type="SAM" id="MobiDB-lite"/>
    </source>
</evidence>
<sequence length="88" mass="10028">MTFFQSKESRRDSIFIDDEHRPFDPDGGRTNITVGPVYSEIINSRKFAIVFQNFGCPYTLINNGSISPESEVQFLLGKITENFQGNTF</sequence>
<dbReference type="RefSeq" id="WP_266069705.1">
    <property type="nucleotide sequence ID" value="NZ_JAPJDA010000014.1"/>
</dbReference>
<accession>A0A9X3CZY0</accession>
<feature type="compositionally biased region" description="Basic and acidic residues" evidence="1">
    <location>
        <begin position="7"/>
        <end position="27"/>
    </location>
</feature>
<comment type="caution">
    <text evidence="2">The sequence shown here is derived from an EMBL/GenBank/DDBJ whole genome shotgun (WGS) entry which is preliminary data.</text>
</comment>
<protein>
    <submittedName>
        <fullName evidence="2">Uncharacterized protein</fullName>
    </submittedName>
</protein>
<evidence type="ECO:0000313" key="2">
    <source>
        <dbReference type="EMBL" id="MCX2838470.1"/>
    </source>
</evidence>
<gene>
    <name evidence="2" type="ORF">OQ279_09920</name>
</gene>
<dbReference type="AlphaFoldDB" id="A0A9X3CZY0"/>
<dbReference type="Proteomes" id="UP001148482">
    <property type="component" value="Unassembled WGS sequence"/>
</dbReference>
<keyword evidence="3" id="KW-1185">Reference proteome</keyword>
<proteinExistence type="predicted"/>